<evidence type="ECO:0000313" key="2">
    <source>
        <dbReference type="EMBL" id="TCM59603.1"/>
    </source>
</evidence>
<name>A0A4R1XJ76_ACICA</name>
<comment type="caution">
    <text evidence="2">The sequence shown here is derived from an EMBL/GenBank/DDBJ whole genome shotgun (WGS) entry which is preliminary data.</text>
</comment>
<organism evidence="2 3">
    <name type="scientific">Acinetobacter calcoaceticus</name>
    <dbReference type="NCBI Taxonomy" id="471"/>
    <lineage>
        <taxon>Bacteria</taxon>
        <taxon>Pseudomonadati</taxon>
        <taxon>Pseudomonadota</taxon>
        <taxon>Gammaproteobacteria</taxon>
        <taxon>Moraxellales</taxon>
        <taxon>Moraxellaceae</taxon>
        <taxon>Acinetobacter</taxon>
        <taxon>Acinetobacter calcoaceticus/baumannii complex</taxon>
    </lineage>
</organism>
<feature type="domain" description="RHS protein conserved region" evidence="1">
    <location>
        <begin position="162"/>
        <end position="197"/>
    </location>
</feature>
<dbReference type="Pfam" id="PF03527">
    <property type="entry name" value="RHS"/>
    <property type="match status" value="1"/>
</dbReference>
<accession>A0A4R1XJ76</accession>
<dbReference type="InterPro" id="IPR022385">
    <property type="entry name" value="Rhs_assc_core"/>
</dbReference>
<dbReference type="PANTHER" id="PTHR32305">
    <property type="match status" value="1"/>
</dbReference>
<evidence type="ECO:0000259" key="1">
    <source>
        <dbReference type="Pfam" id="PF03527"/>
    </source>
</evidence>
<keyword evidence="3" id="KW-1185">Reference proteome</keyword>
<dbReference type="InterPro" id="IPR001826">
    <property type="entry name" value="RHS"/>
</dbReference>
<dbReference type="PANTHER" id="PTHR32305:SF15">
    <property type="entry name" value="PROTEIN RHSA-RELATED"/>
    <property type="match status" value="1"/>
</dbReference>
<dbReference type="AlphaFoldDB" id="A0A4R1XJ76"/>
<protein>
    <submittedName>
        <fullName evidence="2">RHS repeat-associated protein</fullName>
    </submittedName>
</protein>
<evidence type="ECO:0000313" key="3">
    <source>
        <dbReference type="Proteomes" id="UP000294963"/>
    </source>
</evidence>
<reference evidence="2 3" key="1">
    <citation type="submission" date="2019-03" db="EMBL/GenBank/DDBJ databases">
        <title>Genomic analyses of the natural microbiome of Caenorhabditis elegans.</title>
        <authorList>
            <person name="Samuel B."/>
        </authorList>
    </citation>
    <scope>NUCLEOTIDE SEQUENCE [LARGE SCALE GENOMIC DNA]</scope>
    <source>
        <strain evidence="2 3">JUb89</strain>
    </source>
</reference>
<dbReference type="PRINTS" id="PR00394">
    <property type="entry name" value="RHSPROTEIN"/>
</dbReference>
<proteinExistence type="predicted"/>
<dbReference type="EMBL" id="SLVJ01000040">
    <property type="protein sequence ID" value="TCM59603.1"/>
    <property type="molecule type" value="Genomic_DNA"/>
</dbReference>
<dbReference type="Gene3D" id="2.180.10.10">
    <property type="entry name" value="RHS repeat-associated core"/>
    <property type="match status" value="1"/>
</dbReference>
<gene>
    <name evidence="2" type="ORF">EC844_1402</name>
</gene>
<dbReference type="InterPro" id="IPR050708">
    <property type="entry name" value="T6SS_VgrG/RHS"/>
</dbReference>
<sequence length="469" mass="52239">MVKNNLIESYQGAYYRYDAQGNVIEKTHAGQNLKLDWDNLNRLRASEQNGKSTQYGYDVFGRRLFKQTGNSTHNQGLTVFGWDGDLMIWESSQAPDETQSYTKHYVYEPNSFVPLIQAGYQGFIKLIDTPDYSQPSDRPYSMRTDPVWKTDTRSKRAELQRVAFYHCDQVGTPQALSNEKGELVWDASLNTWGQVLEIKASDNVLEQTNIRFQGQYYDAETGLHYNRYRYYEPHSARYVGKVPIGLDGGVNNSSYVANSNQWIDPMGLMEGFVTDLTNSSTYAGLRQEAGRQQSCYERTSQMCQFELIGTKQAVAAAIRATGADYLACSAGVGDLPGSVGYVFNVHNLDEFSAKNVSLTGMAKPRAMTKAPIIIPKATNILGKIAKGVKNIKPSGSWVLGWIQGMPENLNKGTLTTNFLQGSALSVSGSYWLRGRVVKPISDDPLVQKLYSFEGGVGMPDFDVGYGETE</sequence>
<dbReference type="Proteomes" id="UP000294963">
    <property type="component" value="Unassembled WGS sequence"/>
</dbReference>
<dbReference type="NCBIfam" id="TIGR03696">
    <property type="entry name" value="Rhs_assc_core"/>
    <property type="match status" value="1"/>
</dbReference>